<dbReference type="AlphaFoldDB" id="A0A6J4UZG4"/>
<dbReference type="PANTHER" id="PTHR35788">
    <property type="entry name" value="EXPORTED PROTEIN-RELATED"/>
    <property type="match status" value="1"/>
</dbReference>
<keyword evidence="1" id="KW-1133">Transmembrane helix</keyword>
<dbReference type="InterPro" id="IPR022029">
    <property type="entry name" value="YoaR-like_PG-bd"/>
</dbReference>
<dbReference type="Pfam" id="PF04294">
    <property type="entry name" value="VanW"/>
    <property type="match status" value="1"/>
</dbReference>
<proteinExistence type="predicted"/>
<organism evidence="3">
    <name type="scientific">uncultured Thermomicrobiales bacterium</name>
    <dbReference type="NCBI Taxonomy" id="1645740"/>
    <lineage>
        <taxon>Bacteria</taxon>
        <taxon>Pseudomonadati</taxon>
        <taxon>Thermomicrobiota</taxon>
        <taxon>Thermomicrobia</taxon>
        <taxon>Thermomicrobiales</taxon>
        <taxon>environmental samples</taxon>
    </lineage>
</organism>
<dbReference type="InterPro" id="IPR052913">
    <property type="entry name" value="Glycopeptide_resist_protein"/>
</dbReference>
<evidence type="ECO:0000256" key="1">
    <source>
        <dbReference type="SAM" id="Phobius"/>
    </source>
</evidence>
<dbReference type="Pfam" id="PF12229">
    <property type="entry name" value="PG_binding_4"/>
    <property type="match status" value="3"/>
</dbReference>
<evidence type="ECO:0000313" key="3">
    <source>
        <dbReference type="EMBL" id="CAA9563702.1"/>
    </source>
</evidence>
<feature type="domain" description="YoaR-like putative peptidoglycan binding" evidence="2">
    <location>
        <begin position="108"/>
        <end position="217"/>
    </location>
</feature>
<reference evidence="3" key="1">
    <citation type="submission" date="2020-02" db="EMBL/GenBank/DDBJ databases">
        <authorList>
            <person name="Meier V. D."/>
        </authorList>
    </citation>
    <scope>NUCLEOTIDE SEQUENCE</scope>
    <source>
        <strain evidence="3">AVDCRST_MAG18</strain>
    </source>
</reference>
<evidence type="ECO:0000259" key="2">
    <source>
        <dbReference type="Pfam" id="PF12229"/>
    </source>
</evidence>
<feature type="domain" description="YoaR-like putative peptidoglycan binding" evidence="2">
    <location>
        <begin position="284"/>
        <end position="351"/>
    </location>
</feature>
<accession>A0A6J4UZG4</accession>
<name>A0A6J4UZG4_9BACT</name>
<gene>
    <name evidence="3" type="ORF">AVDCRST_MAG18-1294</name>
</gene>
<dbReference type="InterPro" id="IPR007391">
    <property type="entry name" value="Vancomycin_resist_VanW"/>
</dbReference>
<protein>
    <submittedName>
        <fullName evidence="3">Vancomycin B-type resistance protein VanW</fullName>
    </submittedName>
</protein>
<sequence>MEQTAPDRLHEQLIASRVAASKRLSADQQRRITLLALAGVGALLLLLLILSAQYTGRYAGRVYRGVAVAGVEVGGLSRDDAIARLDERVATWATAPVSARTKDGEHTWAIAPQDLGVGLDTAAAADTALAVGRGGNPLGNFSAWFGALTPFGGRDLPIPATLDDGQLDAALRAWAPEATFTPTDAAFKVAADGKLLIVADVNGLGFDFDGSRAALLDHAARLQTAPVTLAQVPVPAPIGAAMLREVEPQARAIAAEPLIVRHNDRTWTLHQTVLASAVAYRLTDGQLVLALDPTPLRPFFDEIGRAVNQPGANAQLAADATGKYAIIPGKEGSGLDEAASLAAIDAALAGGAHEAALTISPQVPAIVAADLVPILARLEKIVGTPVAIRVEGFRTRTLVRADIVPLIRLTETPKGPEKVTIGLDAAGLRALVQLIAAEVNQPVKDAKFAFANGTIEDVEKSQDGREVQFDGTVGALRGAILGATGNASPVIAITKPKVRSADKAAMRTPDVLGIGRTDYSSSIDSRRHNVELAVERLNGTIIPPGEMFSFNAAVGEQTVENGYEEAYGIALVPGVGGGPGQAKTVSSIAGGICQVSTTLFHGVFAAGLPIEQRNWHLFWVGYADSPTGMMGLDATVDDQARLDFQWWNNTGGWIGIEAAANGATVTVKIYGKDPGWDVQIDGPAITNVIEPDPKPVDEKTHDLPVGQKRMIEHAADGFTAAIRRQVFDANGKLVVFEGRGMDTTFKSEYLPSRDRYQIGVPESESLD</sequence>
<feature type="transmembrane region" description="Helical" evidence="1">
    <location>
        <begin position="32"/>
        <end position="54"/>
    </location>
</feature>
<dbReference type="EMBL" id="CADCWN010000099">
    <property type="protein sequence ID" value="CAA9563702.1"/>
    <property type="molecule type" value="Genomic_DNA"/>
</dbReference>
<keyword evidence="1" id="KW-0472">Membrane</keyword>
<keyword evidence="1" id="KW-0812">Transmembrane</keyword>
<feature type="domain" description="YoaR-like putative peptidoglycan binding" evidence="2">
    <location>
        <begin position="419"/>
        <end position="482"/>
    </location>
</feature>
<dbReference type="PANTHER" id="PTHR35788:SF1">
    <property type="entry name" value="EXPORTED PROTEIN"/>
    <property type="match status" value="1"/>
</dbReference>